<name>A0AAD5XDI1_9FUNG</name>
<dbReference type="InterPro" id="IPR027246">
    <property type="entry name" value="Porin_Euk/Tom40"/>
</dbReference>
<evidence type="ECO:0000256" key="1">
    <source>
        <dbReference type="ARBA" id="ARBA00007780"/>
    </source>
</evidence>
<dbReference type="GO" id="GO:0005741">
    <property type="term" value="C:mitochondrial outer membrane"/>
    <property type="evidence" value="ECO:0007669"/>
    <property type="project" value="InterPro"/>
</dbReference>
<sequence length="306" mass="32780">MSVPNYPDFSKDVNDLLNKDYPLNAAKLEVNTTAANGVKVTINNVRETASGKIVTDLKTKYSDKDNGISASVSGLFRSINITSHPVPGLTLTNTWHAANILSAHVELQDVIARGVKVDIHGSVHPTLGTTAAKAGVELKQANVFARSSVDLFAKSGATVHTDVVVGSDGLLLAGDVAYNTADATIHRYNVAVGFKTSEYAIGFHATKKFTHFSASYFHNINSGLQVGSRAIWDQAKSDQVGIELGTKYALERTSFVKAKIDNSGKLGLGYTITLRPSVKLQIGGSFDTSKWYETVHKIGVSVVIDN</sequence>
<dbReference type="PANTHER" id="PTHR11743">
    <property type="entry name" value="VOLTAGE-DEPENDENT ANION-SELECTIVE CHANNEL"/>
    <property type="match status" value="1"/>
</dbReference>
<keyword evidence="2" id="KW-0406">Ion transport</keyword>
<dbReference type="EMBL" id="JADGJH010000841">
    <property type="protein sequence ID" value="KAJ3122010.1"/>
    <property type="molecule type" value="Genomic_DNA"/>
</dbReference>
<dbReference type="AlphaFoldDB" id="A0AAD5XDI1"/>
<keyword evidence="2" id="KW-0812">Transmembrane</keyword>
<organism evidence="3 4">
    <name type="scientific">Physocladia obscura</name>
    <dbReference type="NCBI Taxonomy" id="109957"/>
    <lineage>
        <taxon>Eukaryota</taxon>
        <taxon>Fungi</taxon>
        <taxon>Fungi incertae sedis</taxon>
        <taxon>Chytridiomycota</taxon>
        <taxon>Chytridiomycota incertae sedis</taxon>
        <taxon>Chytridiomycetes</taxon>
        <taxon>Chytridiales</taxon>
        <taxon>Chytriomycetaceae</taxon>
        <taxon>Physocladia</taxon>
    </lineage>
</organism>
<dbReference type="Gene3D" id="2.40.160.10">
    <property type="entry name" value="Porin"/>
    <property type="match status" value="1"/>
</dbReference>
<reference evidence="3" key="1">
    <citation type="submission" date="2020-05" db="EMBL/GenBank/DDBJ databases">
        <title>Phylogenomic resolution of chytrid fungi.</title>
        <authorList>
            <person name="Stajich J.E."/>
            <person name="Amses K."/>
            <person name="Simmons R."/>
            <person name="Seto K."/>
            <person name="Myers J."/>
            <person name="Bonds A."/>
            <person name="Quandt C.A."/>
            <person name="Barry K."/>
            <person name="Liu P."/>
            <person name="Grigoriev I."/>
            <person name="Longcore J.E."/>
            <person name="James T.Y."/>
        </authorList>
    </citation>
    <scope>NUCLEOTIDE SEQUENCE</scope>
    <source>
        <strain evidence="3">JEL0513</strain>
    </source>
</reference>
<protein>
    <submittedName>
        <fullName evidence="3">Mitochondrial porin</fullName>
    </submittedName>
</protein>
<keyword evidence="4" id="KW-1185">Reference proteome</keyword>
<comment type="caution">
    <text evidence="3">The sequence shown here is derived from an EMBL/GenBank/DDBJ whole genome shotgun (WGS) entry which is preliminary data.</text>
</comment>
<evidence type="ECO:0000256" key="2">
    <source>
        <dbReference type="ARBA" id="ARBA00023114"/>
    </source>
</evidence>
<dbReference type="GO" id="GO:0015288">
    <property type="term" value="F:porin activity"/>
    <property type="evidence" value="ECO:0007669"/>
    <property type="project" value="UniProtKB-KW"/>
</dbReference>
<dbReference type="GO" id="GO:0046930">
    <property type="term" value="C:pore complex"/>
    <property type="evidence" value="ECO:0007669"/>
    <property type="project" value="UniProtKB-KW"/>
</dbReference>
<accession>A0AAD5XDI1</accession>
<evidence type="ECO:0000313" key="4">
    <source>
        <dbReference type="Proteomes" id="UP001211907"/>
    </source>
</evidence>
<evidence type="ECO:0000313" key="3">
    <source>
        <dbReference type="EMBL" id="KAJ3122010.1"/>
    </source>
</evidence>
<dbReference type="GO" id="GO:0008308">
    <property type="term" value="F:voltage-gated monoatomic anion channel activity"/>
    <property type="evidence" value="ECO:0007669"/>
    <property type="project" value="InterPro"/>
</dbReference>
<dbReference type="Proteomes" id="UP001211907">
    <property type="component" value="Unassembled WGS sequence"/>
</dbReference>
<dbReference type="InterPro" id="IPR023614">
    <property type="entry name" value="Porin_dom_sf"/>
</dbReference>
<dbReference type="InterPro" id="IPR001925">
    <property type="entry name" value="Porin_Euk"/>
</dbReference>
<keyword evidence="2" id="KW-0813">Transport</keyword>
<comment type="similarity">
    <text evidence="1">Belongs to the eukaryotic mitochondrial porin family.</text>
</comment>
<proteinExistence type="inferred from homology"/>
<dbReference type="Pfam" id="PF01459">
    <property type="entry name" value="Porin_3"/>
    <property type="match status" value="1"/>
</dbReference>
<gene>
    <name evidence="3" type="primary">POR1_2</name>
    <name evidence="3" type="ORF">HK100_012162</name>
</gene>
<dbReference type="CDD" id="cd07306">
    <property type="entry name" value="Porin3_VDAC"/>
    <property type="match status" value="1"/>
</dbReference>
<keyword evidence="2" id="KW-0626">Porin</keyword>
<dbReference type="PANTHER" id="PTHR11743:SF70">
    <property type="entry name" value="GH26960P-RELATED"/>
    <property type="match status" value="1"/>
</dbReference>
<dbReference type="PRINTS" id="PR00185">
    <property type="entry name" value="EUKARYTPORIN"/>
</dbReference>